<dbReference type="CDD" id="cd00761">
    <property type="entry name" value="Glyco_tranf_GTA_type"/>
    <property type="match status" value="1"/>
</dbReference>
<dbReference type="SUPFAM" id="SSF53448">
    <property type="entry name" value="Nucleotide-diphospho-sugar transferases"/>
    <property type="match status" value="1"/>
</dbReference>
<dbReference type="InterPro" id="IPR001173">
    <property type="entry name" value="Glyco_trans_2-like"/>
</dbReference>
<sequence length="359" mass="40089">MKMTQLTVRQEHFAVVVIGRNEGERLVRCFGSVAALRAPRELKLQCVVYVDSNSSDNSLEAAQAMGAHTLALKDGPWTAARARNAGWRAAVAECSAEAIELDWILFLDGDTRVDPEFVCAARLAAADDDTIASITGQRREANPRQSIYTRVLDLDWGSPPGEAAFFGGDTFLRLAALAATDGFDDRLIAGEEPELSRRMRALGWRHQSIAVPMTTHDLAIRRFSQYWARLRRAGYAYAEVSERFRYTSDPLWLSRSRRNIARAAFWSFSALLALVAALSPGLGFSWLRAVAALGLWALLLTAFALRSAWLNRRKSRSLATLLLYGFHSHLQQLPVLLGQIAYRMDKMSAKRRGLIEYKL</sequence>
<dbReference type="PANTHER" id="PTHR43630">
    <property type="entry name" value="POLY-BETA-1,6-N-ACETYL-D-GLUCOSAMINE SYNTHASE"/>
    <property type="match status" value="1"/>
</dbReference>
<keyword evidence="1" id="KW-1133">Transmembrane helix</keyword>
<evidence type="ECO:0000259" key="2">
    <source>
        <dbReference type="Pfam" id="PF00535"/>
    </source>
</evidence>
<dbReference type="InterPro" id="IPR029044">
    <property type="entry name" value="Nucleotide-diphossugar_trans"/>
</dbReference>
<proteinExistence type="predicted"/>
<feature type="transmembrane region" description="Helical" evidence="1">
    <location>
        <begin position="263"/>
        <end position="283"/>
    </location>
</feature>
<protein>
    <submittedName>
        <fullName evidence="3">Glycosyl transferase, group 2 family protein</fullName>
    </submittedName>
</protein>
<evidence type="ECO:0000256" key="1">
    <source>
        <dbReference type="SAM" id="Phobius"/>
    </source>
</evidence>
<organism evidence="3">
    <name type="scientific">mine drainage metagenome</name>
    <dbReference type="NCBI Taxonomy" id="410659"/>
    <lineage>
        <taxon>unclassified sequences</taxon>
        <taxon>metagenomes</taxon>
        <taxon>ecological metagenomes</taxon>
    </lineage>
</organism>
<dbReference type="AlphaFoldDB" id="E6QMF9"/>
<name>E6QMF9_9ZZZZ</name>
<dbReference type="GO" id="GO:0016740">
    <property type="term" value="F:transferase activity"/>
    <property type="evidence" value="ECO:0007669"/>
    <property type="project" value="UniProtKB-KW"/>
</dbReference>
<keyword evidence="1" id="KW-0812">Transmembrane</keyword>
<keyword evidence="3" id="KW-0808">Transferase</keyword>
<accession>E6QMF9</accession>
<dbReference type="EMBL" id="CABQ01000217">
    <property type="protein sequence ID" value="CBI08430.1"/>
    <property type="molecule type" value="Genomic_DNA"/>
</dbReference>
<dbReference type="Gene3D" id="3.90.550.10">
    <property type="entry name" value="Spore Coat Polysaccharide Biosynthesis Protein SpsA, Chain A"/>
    <property type="match status" value="1"/>
</dbReference>
<reference evidence="3" key="1">
    <citation type="submission" date="2009-10" db="EMBL/GenBank/DDBJ databases">
        <title>Diversity of trophic interactions inside an arsenic-rich microbial ecosystem.</title>
        <authorList>
            <person name="Bertin P.N."/>
            <person name="Heinrich-Salmeron A."/>
            <person name="Pelletier E."/>
            <person name="Goulhen-Chollet F."/>
            <person name="Arsene-Ploetze F."/>
            <person name="Gallien S."/>
            <person name="Calteau A."/>
            <person name="Vallenet D."/>
            <person name="Casiot C."/>
            <person name="Chane-Woon-Ming B."/>
            <person name="Giloteaux L."/>
            <person name="Barakat M."/>
            <person name="Bonnefoy V."/>
            <person name="Bruneel O."/>
            <person name="Chandler M."/>
            <person name="Cleiss J."/>
            <person name="Duran R."/>
            <person name="Elbaz-Poulichet F."/>
            <person name="Fonknechten N."/>
            <person name="Lauga B."/>
            <person name="Mornico D."/>
            <person name="Ortet P."/>
            <person name="Schaeffer C."/>
            <person name="Siguier P."/>
            <person name="Alexander Thil Smith A."/>
            <person name="Van Dorsselaer A."/>
            <person name="Weissenbach J."/>
            <person name="Medigue C."/>
            <person name="Le Paslier D."/>
        </authorList>
    </citation>
    <scope>NUCLEOTIDE SEQUENCE</scope>
</reference>
<keyword evidence="1" id="KW-0472">Membrane</keyword>
<gene>
    <name evidence="3" type="ORF">CARN6_1894</name>
</gene>
<comment type="caution">
    <text evidence="3">The sequence shown here is derived from an EMBL/GenBank/DDBJ whole genome shotgun (WGS) entry which is preliminary data.</text>
</comment>
<dbReference type="Pfam" id="PF00535">
    <property type="entry name" value="Glycos_transf_2"/>
    <property type="match status" value="1"/>
</dbReference>
<dbReference type="PANTHER" id="PTHR43630:SF2">
    <property type="entry name" value="GLYCOSYLTRANSFERASE"/>
    <property type="match status" value="1"/>
</dbReference>
<feature type="domain" description="Glycosyltransferase 2-like" evidence="2">
    <location>
        <begin position="15"/>
        <end position="153"/>
    </location>
</feature>
<feature type="transmembrane region" description="Helical" evidence="1">
    <location>
        <begin position="289"/>
        <end position="309"/>
    </location>
</feature>
<evidence type="ECO:0000313" key="3">
    <source>
        <dbReference type="EMBL" id="CBI08430.1"/>
    </source>
</evidence>